<dbReference type="CDD" id="cd14279">
    <property type="entry name" value="CUE"/>
    <property type="match status" value="1"/>
</dbReference>
<reference evidence="2" key="1">
    <citation type="journal article" date="2022" name="bioRxiv">
        <title>Genomics of Preaxostyla Flagellates Illuminates Evolutionary Transitions and the Path Towards Mitochondrial Loss.</title>
        <authorList>
            <person name="Novak L.V.F."/>
            <person name="Treitli S.C."/>
            <person name="Pyrih J."/>
            <person name="Halakuc P."/>
            <person name="Pipaliya S.V."/>
            <person name="Vacek V."/>
            <person name="Brzon O."/>
            <person name="Soukal P."/>
            <person name="Eme L."/>
            <person name="Dacks J.B."/>
            <person name="Karnkowska A."/>
            <person name="Elias M."/>
            <person name="Hampl V."/>
        </authorList>
    </citation>
    <scope>NUCLEOTIDE SEQUENCE</scope>
    <source>
        <strain evidence="2">RCP-MX</strain>
    </source>
</reference>
<organism evidence="2 3">
    <name type="scientific">Paratrimastix pyriformis</name>
    <dbReference type="NCBI Taxonomy" id="342808"/>
    <lineage>
        <taxon>Eukaryota</taxon>
        <taxon>Metamonada</taxon>
        <taxon>Preaxostyla</taxon>
        <taxon>Paratrimastigidae</taxon>
        <taxon>Paratrimastix</taxon>
    </lineage>
</organism>
<accession>A0ABQ8UCK1</accession>
<feature type="compositionally biased region" description="Acidic residues" evidence="1">
    <location>
        <begin position="456"/>
        <end position="481"/>
    </location>
</feature>
<feature type="region of interest" description="Disordered" evidence="1">
    <location>
        <begin position="23"/>
        <end position="117"/>
    </location>
</feature>
<gene>
    <name evidence="2" type="ORF">PAPYR_7644</name>
</gene>
<evidence type="ECO:0000313" key="3">
    <source>
        <dbReference type="Proteomes" id="UP001141327"/>
    </source>
</evidence>
<feature type="compositionally biased region" description="Low complexity" evidence="1">
    <location>
        <begin position="613"/>
        <end position="626"/>
    </location>
</feature>
<feature type="compositionally biased region" description="Pro residues" evidence="1">
    <location>
        <begin position="644"/>
        <end position="659"/>
    </location>
</feature>
<feature type="compositionally biased region" description="Acidic residues" evidence="1">
    <location>
        <begin position="540"/>
        <end position="575"/>
    </location>
</feature>
<sequence>MDDSVLWRALTLFDGNLEQATDYLLTAGDDQEPPELPQFPLPPANSPAKPKQSLPSDPKSPNPQPPAGAAPEHLRPTPHFPNFEGPEGVLRVLEMMQEGLPGRPHTPPSGQSPCSLTAELPFTPVLTPADAAKLELLRAKHPEVPLATLERMFIQNAEMRDVVDLLAGGPSSGQDDEYYDDPLGNPRPPPASPQDVDPDDVEEIRPPQPQRPAAVPAKSAQQPVPPARPAPVAALPSGPLVSPPHCRLARKMRLAFEQQRDAHSLTIVTVPNKHPVPAATEGPLAEPAQIPVVLESAAPADPPPAPAQPAKPDPNHAPPKKPVPAAPHDAPPEAANEDDDAGSAVELLPIDHPGSPAPPDSSEAPPDALQLPKPFAAAPHRDAPVPPPPRPDASVEPAGHPYFASAHFGELLDYEQRTIRMLSESFPAMDPAVLEEILDGVAWDLERAVNTLSDQVEGDDDDDDDGDDDDAGDDDDDDDDDDKNKNKNQKKKTDPTAPEAADDMSTSSDGPALQPGRPHVTAAEHNGPVGAIPGSSRDILDDDNGDDDDEEEEEEEEEEDGEEEEEEEEEEDESTDTDKRTPAKAATSSAAPPAKSSHHHDAGTQPKEGHTSAAHPAAAPPAAGAPLRTKRGPTSPIPAHGRPASPPRAPAVSPPPTAKPAPAAGSNPFLRRDVFPSSGENPFRAAAPGGALPGPAEFPQGNPFSPARPAQQPATPAPAPLNPAAPAPGALLDAVTDQPPTPNPVPGGCPGSAVLASSPLAPPGAARALFVDMAPAQDPEGDDDDGIPKRHAPAPAEQQDSSAQVVRFPAGGTADGVCQQSVEQYRQDATKLAAFLKHKQPLPPGLADPPAGEEEHQPEEQNNKADDGEGSNA</sequence>
<keyword evidence="3" id="KW-1185">Reference proteome</keyword>
<feature type="compositionally biased region" description="Basic and acidic residues" evidence="1">
    <location>
        <begin position="599"/>
        <end position="610"/>
    </location>
</feature>
<evidence type="ECO:0000256" key="1">
    <source>
        <dbReference type="SAM" id="MobiDB-lite"/>
    </source>
</evidence>
<protein>
    <recommendedName>
        <fullName evidence="4">CUE domain-containing protein</fullName>
    </recommendedName>
</protein>
<feature type="compositionally biased region" description="Pro residues" evidence="1">
    <location>
        <begin position="715"/>
        <end position="726"/>
    </location>
</feature>
<proteinExistence type="predicted"/>
<evidence type="ECO:0008006" key="4">
    <source>
        <dbReference type="Google" id="ProtNLM"/>
    </source>
</evidence>
<dbReference type="EMBL" id="JAPMOS010000056">
    <property type="protein sequence ID" value="KAJ4457003.1"/>
    <property type="molecule type" value="Genomic_DNA"/>
</dbReference>
<dbReference type="PANTHER" id="PTHR23216">
    <property type="entry name" value="NUCLEOLAR AND COILED-BODY PHOSPHOPROTEIN 1"/>
    <property type="match status" value="1"/>
</dbReference>
<feature type="region of interest" description="Disordered" evidence="1">
    <location>
        <begin position="835"/>
        <end position="873"/>
    </location>
</feature>
<dbReference type="Proteomes" id="UP001141327">
    <property type="component" value="Unassembled WGS sequence"/>
</dbReference>
<evidence type="ECO:0000313" key="2">
    <source>
        <dbReference type="EMBL" id="KAJ4457003.1"/>
    </source>
</evidence>
<comment type="caution">
    <text evidence="2">The sequence shown here is derived from an EMBL/GenBank/DDBJ whole genome shotgun (WGS) entry which is preliminary data.</text>
</comment>
<feature type="compositionally biased region" description="Low complexity" evidence="1">
    <location>
        <begin position="751"/>
        <end position="769"/>
    </location>
</feature>
<feature type="compositionally biased region" description="Pro residues" evidence="1">
    <location>
        <begin position="300"/>
        <end position="325"/>
    </location>
</feature>
<dbReference type="PANTHER" id="PTHR23216:SF1">
    <property type="entry name" value="NUCLEOLAR AND COILED-BODY PHOSPHOPROTEIN 1"/>
    <property type="match status" value="1"/>
</dbReference>
<feature type="compositionally biased region" description="Low complexity" evidence="1">
    <location>
        <begin position="685"/>
        <end position="695"/>
    </location>
</feature>
<feature type="compositionally biased region" description="Pro residues" evidence="1">
    <location>
        <begin position="58"/>
        <end position="68"/>
    </location>
</feature>
<feature type="region of interest" description="Disordered" evidence="1">
    <location>
        <begin position="296"/>
        <end position="401"/>
    </location>
</feature>
<feature type="compositionally biased region" description="Low complexity" evidence="1">
    <location>
        <begin position="583"/>
        <end position="595"/>
    </location>
</feature>
<feature type="compositionally biased region" description="Pro residues" evidence="1">
    <location>
        <begin position="34"/>
        <end position="45"/>
    </location>
</feature>
<dbReference type="InterPro" id="IPR039191">
    <property type="entry name" value="Nopp140-like"/>
</dbReference>
<feature type="region of interest" description="Disordered" evidence="1">
    <location>
        <begin position="449"/>
        <end position="804"/>
    </location>
</feature>
<feature type="compositionally biased region" description="Low complexity" evidence="1">
    <location>
        <begin position="211"/>
        <end position="222"/>
    </location>
</feature>
<feature type="compositionally biased region" description="Basic and acidic residues" evidence="1">
    <location>
        <begin position="853"/>
        <end position="867"/>
    </location>
</feature>
<name>A0ABQ8UCK1_9EUKA</name>
<feature type="region of interest" description="Disordered" evidence="1">
    <location>
        <begin position="166"/>
        <end position="244"/>
    </location>
</feature>